<sequence length="199" mass="22153">MAYYTRDTSEYHLSRSLGPLMSSVKPGMYSYSRPGSSSRASGSSSSSSSSLPSPPSHSSVSYRRPGSFSRTFEQETMEDKVLGMPYVRQTESSARNALESGKPIDHAGKHPRKMYPWEDPSLHRRVDRAYESTANLPHSSTSPHSARLRYSQPSLSTPPPSSPYDNQQPNWHRDRYSMDIDIDEVGMEGGCEIGKSPMV</sequence>
<keyword evidence="2" id="KW-1185">Reference proteome</keyword>
<evidence type="ECO:0000313" key="1">
    <source>
        <dbReference type="EMBL" id="KAI0085086.1"/>
    </source>
</evidence>
<dbReference type="Proteomes" id="UP001055072">
    <property type="component" value="Unassembled WGS sequence"/>
</dbReference>
<name>A0ACB8TSS2_9APHY</name>
<reference evidence="1" key="1">
    <citation type="journal article" date="2021" name="Environ. Microbiol.">
        <title>Gene family expansions and transcriptome signatures uncover fungal adaptations to wood decay.</title>
        <authorList>
            <person name="Hage H."/>
            <person name="Miyauchi S."/>
            <person name="Viragh M."/>
            <person name="Drula E."/>
            <person name="Min B."/>
            <person name="Chaduli D."/>
            <person name="Navarro D."/>
            <person name="Favel A."/>
            <person name="Norest M."/>
            <person name="Lesage-Meessen L."/>
            <person name="Balint B."/>
            <person name="Merenyi Z."/>
            <person name="de Eugenio L."/>
            <person name="Morin E."/>
            <person name="Martinez A.T."/>
            <person name="Baldrian P."/>
            <person name="Stursova M."/>
            <person name="Martinez M.J."/>
            <person name="Novotny C."/>
            <person name="Magnuson J.K."/>
            <person name="Spatafora J.W."/>
            <person name="Maurice S."/>
            <person name="Pangilinan J."/>
            <person name="Andreopoulos W."/>
            <person name="LaButti K."/>
            <person name="Hundley H."/>
            <person name="Na H."/>
            <person name="Kuo A."/>
            <person name="Barry K."/>
            <person name="Lipzen A."/>
            <person name="Henrissat B."/>
            <person name="Riley R."/>
            <person name="Ahrendt S."/>
            <person name="Nagy L.G."/>
            <person name="Grigoriev I.V."/>
            <person name="Martin F."/>
            <person name="Rosso M.N."/>
        </authorList>
    </citation>
    <scope>NUCLEOTIDE SEQUENCE</scope>
    <source>
        <strain evidence="1">CBS 384.51</strain>
    </source>
</reference>
<organism evidence="1 2">
    <name type="scientific">Irpex rosettiformis</name>
    <dbReference type="NCBI Taxonomy" id="378272"/>
    <lineage>
        <taxon>Eukaryota</taxon>
        <taxon>Fungi</taxon>
        <taxon>Dikarya</taxon>
        <taxon>Basidiomycota</taxon>
        <taxon>Agaricomycotina</taxon>
        <taxon>Agaricomycetes</taxon>
        <taxon>Polyporales</taxon>
        <taxon>Irpicaceae</taxon>
        <taxon>Irpex</taxon>
    </lineage>
</organism>
<evidence type="ECO:0000313" key="2">
    <source>
        <dbReference type="Proteomes" id="UP001055072"/>
    </source>
</evidence>
<gene>
    <name evidence="1" type="ORF">BDY19DRAFT_464687</name>
</gene>
<accession>A0ACB8TSS2</accession>
<comment type="caution">
    <text evidence="1">The sequence shown here is derived from an EMBL/GenBank/DDBJ whole genome shotgun (WGS) entry which is preliminary data.</text>
</comment>
<dbReference type="EMBL" id="MU274935">
    <property type="protein sequence ID" value="KAI0085086.1"/>
    <property type="molecule type" value="Genomic_DNA"/>
</dbReference>
<proteinExistence type="predicted"/>
<protein>
    <submittedName>
        <fullName evidence="1">Uncharacterized protein</fullName>
    </submittedName>
</protein>